<evidence type="ECO:0000313" key="5">
    <source>
        <dbReference type="EMBL" id="OWV31115.1"/>
    </source>
</evidence>
<dbReference type="InterPro" id="IPR004839">
    <property type="entry name" value="Aminotransferase_I/II_large"/>
</dbReference>
<accession>A0A2D0AYK1</accession>
<dbReference type="Proteomes" id="UP000197334">
    <property type="component" value="Unassembled WGS sequence"/>
</dbReference>
<dbReference type="Gene3D" id="3.40.640.10">
    <property type="entry name" value="Type I PLP-dependent aspartate aminotransferase-like (Major domain)"/>
    <property type="match status" value="1"/>
</dbReference>
<feature type="domain" description="Aminotransferase class I/classII large" evidence="4">
    <location>
        <begin position="32"/>
        <end position="131"/>
    </location>
</feature>
<dbReference type="EMBL" id="JPUA01000008">
    <property type="protein sequence ID" value="OWV31115.1"/>
    <property type="molecule type" value="Genomic_DNA"/>
</dbReference>
<protein>
    <submittedName>
        <fullName evidence="5">Succinyldiaminopimelate aminotransferase</fullName>
    </submittedName>
</protein>
<organism evidence="5 6">
    <name type="scientific">Halomonas campaniensis</name>
    <dbReference type="NCBI Taxonomy" id="213554"/>
    <lineage>
        <taxon>Bacteria</taxon>
        <taxon>Pseudomonadati</taxon>
        <taxon>Pseudomonadota</taxon>
        <taxon>Gammaproteobacteria</taxon>
        <taxon>Oceanospirillales</taxon>
        <taxon>Halomonadaceae</taxon>
        <taxon>Halomonas</taxon>
    </lineage>
</organism>
<keyword evidence="2 5" id="KW-0032">Aminotransferase</keyword>
<dbReference type="GO" id="GO:0008483">
    <property type="term" value="F:transaminase activity"/>
    <property type="evidence" value="ECO:0007669"/>
    <property type="project" value="UniProtKB-KW"/>
</dbReference>
<dbReference type="InterPro" id="IPR050881">
    <property type="entry name" value="LL-DAP_aminotransferase"/>
</dbReference>
<reference evidence="5 6" key="1">
    <citation type="submission" date="2014-08" db="EMBL/GenBank/DDBJ databases">
        <title>Draft genome sequence of a novel L-asparaginase producing marine bacterium, Halomonas campaniensis.</title>
        <authorList>
            <person name="Sundarakrishnan B."/>
            <person name="Moushumi Priya A."/>
            <person name="Raman G."/>
            <person name="Sakthivel N."/>
            <person name="Park S."/>
            <person name="Jayachandran S."/>
        </authorList>
    </citation>
    <scope>NUCLEOTIDE SEQUENCE [LARGE SCALE GENOMIC DNA]</scope>
    <source>
        <strain evidence="5 6">SK03</strain>
    </source>
</reference>
<evidence type="ECO:0000313" key="6">
    <source>
        <dbReference type="Proteomes" id="UP000197334"/>
    </source>
</evidence>
<evidence type="ECO:0000256" key="3">
    <source>
        <dbReference type="ARBA" id="ARBA00022679"/>
    </source>
</evidence>
<keyword evidence="6" id="KW-1185">Reference proteome</keyword>
<dbReference type="SUPFAM" id="SSF53383">
    <property type="entry name" value="PLP-dependent transferases"/>
    <property type="match status" value="1"/>
</dbReference>
<comment type="caution">
    <text evidence="5">The sequence shown here is derived from an EMBL/GenBank/DDBJ whole genome shotgun (WGS) entry which is preliminary data.</text>
</comment>
<feature type="non-terminal residue" evidence="5">
    <location>
        <position position="137"/>
    </location>
</feature>
<dbReference type="RefSeq" id="WP_141101296.1">
    <property type="nucleotide sequence ID" value="NZ_JPUA01000008.1"/>
</dbReference>
<dbReference type="PANTHER" id="PTHR42832:SF3">
    <property type="entry name" value="L-GLUTAMINE--4-(METHYLSULFANYL)-2-OXOBUTANOATE AMINOTRANSFERASE"/>
    <property type="match status" value="1"/>
</dbReference>
<gene>
    <name evidence="5" type="ORF">JI62_03435</name>
</gene>
<sequence>MNADLDALHPYPFEKLAALKADLTPPADLTHIPLTIGEPQHAPYPAALEAMVAHQLEMARYPATNGLPALRQTIANWASQRFQLRELDSERHVVPVNGTREAIFAFVQAALDRSRPAKVAVPNPFYQIYEGATLLAG</sequence>
<dbReference type="InterPro" id="IPR015422">
    <property type="entry name" value="PyrdxlP-dep_Trfase_small"/>
</dbReference>
<evidence type="ECO:0000259" key="4">
    <source>
        <dbReference type="Pfam" id="PF00155"/>
    </source>
</evidence>
<evidence type="ECO:0000256" key="2">
    <source>
        <dbReference type="ARBA" id="ARBA00022576"/>
    </source>
</evidence>
<comment type="cofactor">
    <cofactor evidence="1">
        <name>pyridoxal 5'-phosphate</name>
        <dbReference type="ChEBI" id="CHEBI:597326"/>
    </cofactor>
</comment>
<name>A0A2D0AYK1_9GAMM</name>
<dbReference type="Gene3D" id="3.90.1150.10">
    <property type="entry name" value="Aspartate Aminotransferase, domain 1"/>
    <property type="match status" value="1"/>
</dbReference>
<keyword evidence="3 5" id="KW-0808">Transferase</keyword>
<evidence type="ECO:0000256" key="1">
    <source>
        <dbReference type="ARBA" id="ARBA00001933"/>
    </source>
</evidence>
<dbReference type="AlphaFoldDB" id="A0A2D0AYK1"/>
<dbReference type="OrthoDB" id="9813612at2"/>
<dbReference type="PANTHER" id="PTHR42832">
    <property type="entry name" value="AMINO ACID AMINOTRANSFERASE"/>
    <property type="match status" value="1"/>
</dbReference>
<proteinExistence type="predicted"/>
<dbReference type="GO" id="GO:0030170">
    <property type="term" value="F:pyridoxal phosphate binding"/>
    <property type="evidence" value="ECO:0007669"/>
    <property type="project" value="InterPro"/>
</dbReference>
<dbReference type="InterPro" id="IPR015424">
    <property type="entry name" value="PyrdxlP-dep_Trfase"/>
</dbReference>
<dbReference type="InterPro" id="IPR015421">
    <property type="entry name" value="PyrdxlP-dep_Trfase_major"/>
</dbReference>
<dbReference type="Pfam" id="PF00155">
    <property type="entry name" value="Aminotran_1_2"/>
    <property type="match status" value="1"/>
</dbReference>